<dbReference type="EMBL" id="CAADFT010000067">
    <property type="protein sequence ID" value="VFK46593.1"/>
    <property type="molecule type" value="Genomic_DNA"/>
</dbReference>
<dbReference type="AlphaFoldDB" id="A0A450YYJ3"/>
<feature type="coiled-coil region" evidence="1">
    <location>
        <begin position="24"/>
        <end position="58"/>
    </location>
</feature>
<proteinExistence type="predicted"/>
<name>A0A450YYJ3_9GAMM</name>
<keyword evidence="1" id="KW-0175">Coiled coil</keyword>
<accession>A0A450YYJ3</accession>
<sequence>MGPTIFAQQEMARIVATVPDASDRAVLDRYLEKAQEEREEIQEENAYLQERLLDLKNAGEDAMSALSSLSAELSEESKADDIRDKINQVITDHGEATENLVLEEDTSDEDSSENTRMKTPNEHVLKIRRNRKTGNWDVTLTPDAMRALTTCVSHTVGSDFWEGVLSTDPAKGKAGRALSEAVEAALDAP</sequence>
<protein>
    <submittedName>
        <fullName evidence="2">Uncharacterized protein</fullName>
    </submittedName>
</protein>
<organism evidence="2">
    <name type="scientific">Candidatus Kentrum sp. TC</name>
    <dbReference type="NCBI Taxonomy" id="2126339"/>
    <lineage>
        <taxon>Bacteria</taxon>
        <taxon>Pseudomonadati</taxon>
        <taxon>Pseudomonadota</taxon>
        <taxon>Gammaproteobacteria</taxon>
        <taxon>Candidatus Kentrum</taxon>
    </lineage>
</organism>
<gene>
    <name evidence="2" type="ORF">BECKTC1821E_GA0114239_10677</name>
</gene>
<evidence type="ECO:0000313" key="2">
    <source>
        <dbReference type="EMBL" id="VFK46593.1"/>
    </source>
</evidence>
<evidence type="ECO:0000256" key="1">
    <source>
        <dbReference type="SAM" id="Coils"/>
    </source>
</evidence>
<reference evidence="2" key="1">
    <citation type="submission" date="2019-02" db="EMBL/GenBank/DDBJ databases">
        <authorList>
            <person name="Gruber-Vodicka R. H."/>
            <person name="Seah K. B. B."/>
        </authorList>
    </citation>
    <scope>NUCLEOTIDE SEQUENCE</scope>
    <source>
        <strain evidence="2">BECK_BZ125</strain>
    </source>
</reference>